<dbReference type="InterPro" id="IPR011074">
    <property type="entry name" value="CRAL/TRIO_N_dom"/>
</dbReference>
<dbReference type="EMBL" id="FJUY01000016">
    <property type="protein sequence ID" value="CZT23364.1"/>
    <property type="molecule type" value="Genomic_DNA"/>
</dbReference>
<dbReference type="Gene3D" id="3.40.525.10">
    <property type="entry name" value="CRAL-TRIO lipid binding domain"/>
    <property type="match status" value="1"/>
</dbReference>
<dbReference type="SUPFAM" id="SSF46938">
    <property type="entry name" value="CRAL/TRIO N-terminal domain"/>
    <property type="match status" value="1"/>
</dbReference>
<dbReference type="Pfam" id="PF00650">
    <property type="entry name" value="CRAL_TRIO"/>
    <property type="match status" value="1"/>
</dbReference>
<proteinExistence type="predicted"/>
<dbReference type="InterPro" id="IPR051026">
    <property type="entry name" value="PI/PC_transfer"/>
</dbReference>
<evidence type="ECO:0000313" key="4">
    <source>
        <dbReference type="Proteomes" id="UP000225277"/>
    </source>
</evidence>
<gene>
    <name evidence="3" type="ORF">RCC_09078</name>
</gene>
<dbReference type="Proteomes" id="UP000225277">
    <property type="component" value="Unassembled WGS sequence"/>
</dbReference>
<accession>A0A2D3VLG1</accession>
<organism evidence="3 4">
    <name type="scientific">Ramularia collo-cygni</name>
    <dbReference type="NCBI Taxonomy" id="112498"/>
    <lineage>
        <taxon>Eukaryota</taxon>
        <taxon>Fungi</taxon>
        <taxon>Dikarya</taxon>
        <taxon>Ascomycota</taxon>
        <taxon>Pezizomycotina</taxon>
        <taxon>Dothideomycetes</taxon>
        <taxon>Dothideomycetidae</taxon>
        <taxon>Mycosphaerellales</taxon>
        <taxon>Mycosphaerellaceae</taxon>
        <taxon>Ramularia</taxon>
    </lineage>
</organism>
<dbReference type="PROSITE" id="PS50191">
    <property type="entry name" value="CRAL_TRIO"/>
    <property type="match status" value="1"/>
</dbReference>
<feature type="region of interest" description="Disordered" evidence="1">
    <location>
        <begin position="297"/>
        <end position="342"/>
    </location>
</feature>
<evidence type="ECO:0000259" key="2">
    <source>
        <dbReference type="PROSITE" id="PS50191"/>
    </source>
</evidence>
<dbReference type="SUPFAM" id="SSF52087">
    <property type="entry name" value="CRAL/TRIO domain"/>
    <property type="match status" value="1"/>
</dbReference>
<dbReference type="CDD" id="cd00170">
    <property type="entry name" value="SEC14"/>
    <property type="match status" value="1"/>
</dbReference>
<dbReference type="Gene3D" id="1.10.8.20">
    <property type="entry name" value="N-terminal domain of phosphatidylinositol transfer protein sec14p"/>
    <property type="match status" value="1"/>
</dbReference>
<reference evidence="3 4" key="1">
    <citation type="submission" date="2016-03" db="EMBL/GenBank/DDBJ databases">
        <authorList>
            <person name="Ploux O."/>
        </authorList>
    </citation>
    <scope>NUCLEOTIDE SEQUENCE [LARGE SCALE GENOMIC DNA]</scope>
    <source>
        <strain evidence="3 4">URUG2</strain>
    </source>
</reference>
<dbReference type="OrthoDB" id="1434354at2759"/>
<evidence type="ECO:0000256" key="1">
    <source>
        <dbReference type="SAM" id="MobiDB-lite"/>
    </source>
</evidence>
<keyword evidence="4" id="KW-1185">Reference proteome</keyword>
<evidence type="ECO:0000313" key="3">
    <source>
        <dbReference type="EMBL" id="CZT23364.1"/>
    </source>
</evidence>
<feature type="compositionally biased region" description="Low complexity" evidence="1">
    <location>
        <begin position="316"/>
        <end position="342"/>
    </location>
</feature>
<dbReference type="RefSeq" id="XP_023630088.1">
    <property type="nucleotide sequence ID" value="XM_023774320.1"/>
</dbReference>
<name>A0A2D3VLG1_9PEZI</name>
<dbReference type="GeneID" id="35604153"/>
<feature type="domain" description="CRAL-TRIO" evidence="2">
    <location>
        <begin position="105"/>
        <end position="278"/>
    </location>
</feature>
<dbReference type="InterPro" id="IPR036273">
    <property type="entry name" value="CRAL/TRIO_N_dom_sf"/>
</dbReference>
<dbReference type="AlphaFoldDB" id="A0A2D3VLG1"/>
<dbReference type="Pfam" id="PF03765">
    <property type="entry name" value="CRAL_TRIO_N"/>
    <property type="match status" value="1"/>
</dbReference>
<feature type="region of interest" description="Disordered" evidence="1">
    <location>
        <begin position="1"/>
        <end position="35"/>
    </location>
</feature>
<protein>
    <submittedName>
        <fullName evidence="3">Probable phosphatidylinositol/phosphatidylcholine transfer protein SEC14</fullName>
    </submittedName>
</protein>
<dbReference type="InterPro" id="IPR001251">
    <property type="entry name" value="CRAL-TRIO_dom"/>
</dbReference>
<dbReference type="SMART" id="SM01100">
    <property type="entry name" value="CRAL_TRIO_N"/>
    <property type="match status" value="1"/>
</dbReference>
<dbReference type="STRING" id="112498.A0A2D3VLG1"/>
<sequence>MATNPTMELDPKYDNYDFPTTAPTPQPGHPGHTTKEQDAAVFQLRSLLEQAGYTTRLDTILLLRYLRARKFDVELAKQMWIDSEKWRSEFGGGVDEMVKTFDYTEKPQVFAYYPQFYHKTDKDGRPLYVEKLGKIDLTKLRTVTTDERMLQNLVVEYEKLADPRLPACSRKSGYLLETCCTIFDAKGVGLSNFGQVSGYLQRASGISQNHYPERLGKLYIINAPWGFSSIFALVKRFLDPVTVAKIHVLGSGYQKELLSQVPKENLPVEFGGECNCPGGCELSDDGPWRDPQWAKPAKWELEKDGQSIPATESHIGEGTPAATGTTTAPAPAPAGETVPAPQ</sequence>
<dbReference type="PANTHER" id="PTHR45657:SF1">
    <property type="entry name" value="CRAL-TRIO DOMAIN-CONTAINING PROTEIN YKL091C-RELATED"/>
    <property type="match status" value="1"/>
</dbReference>
<dbReference type="InterPro" id="IPR036865">
    <property type="entry name" value="CRAL-TRIO_dom_sf"/>
</dbReference>
<dbReference type="PANTHER" id="PTHR45657">
    <property type="entry name" value="CRAL-TRIO DOMAIN-CONTAINING PROTEIN YKL091C-RELATED"/>
    <property type="match status" value="1"/>
</dbReference>
<dbReference type="SMART" id="SM00516">
    <property type="entry name" value="SEC14"/>
    <property type="match status" value="1"/>
</dbReference>